<name>A0A2P4SBA2_BAMTH</name>
<evidence type="ECO:0000313" key="2">
    <source>
        <dbReference type="Proteomes" id="UP000237246"/>
    </source>
</evidence>
<gene>
    <name evidence="1" type="ORF">CIB84_014861</name>
</gene>
<organism evidence="1 2">
    <name type="scientific">Bambusicola thoracicus</name>
    <name type="common">Chinese bamboo-partridge</name>
    <name type="synonym">Perdix thoracica</name>
    <dbReference type="NCBI Taxonomy" id="9083"/>
    <lineage>
        <taxon>Eukaryota</taxon>
        <taxon>Metazoa</taxon>
        <taxon>Chordata</taxon>
        <taxon>Craniata</taxon>
        <taxon>Vertebrata</taxon>
        <taxon>Euteleostomi</taxon>
        <taxon>Archelosauria</taxon>
        <taxon>Archosauria</taxon>
        <taxon>Dinosauria</taxon>
        <taxon>Saurischia</taxon>
        <taxon>Theropoda</taxon>
        <taxon>Coelurosauria</taxon>
        <taxon>Aves</taxon>
        <taxon>Neognathae</taxon>
        <taxon>Galloanserae</taxon>
        <taxon>Galliformes</taxon>
        <taxon>Phasianidae</taxon>
        <taxon>Perdicinae</taxon>
        <taxon>Bambusicola</taxon>
    </lineage>
</organism>
<accession>A0A2P4SBA2</accession>
<protein>
    <submittedName>
        <fullName evidence="1">Uncharacterized protein</fullName>
    </submittedName>
</protein>
<dbReference type="Proteomes" id="UP000237246">
    <property type="component" value="Unassembled WGS sequence"/>
</dbReference>
<sequence length="14" mass="1516">MNVPLLLAKMSSIV</sequence>
<evidence type="ECO:0000313" key="1">
    <source>
        <dbReference type="EMBL" id="POI21392.1"/>
    </source>
</evidence>
<reference evidence="1 2" key="1">
    <citation type="submission" date="2018-01" db="EMBL/GenBank/DDBJ databases">
        <title>Comparison of the Chinese Bamboo Partridge and Red Junglefowl genome sequences highlights the importance of demography in genome evolution.</title>
        <authorList>
            <person name="Tiley G.P."/>
            <person name="Kimball R.T."/>
            <person name="Braun E.L."/>
            <person name="Burleigh J.G."/>
        </authorList>
    </citation>
    <scope>NUCLEOTIDE SEQUENCE [LARGE SCALE GENOMIC DNA]</scope>
    <source>
        <strain evidence="1">RTK389</strain>
        <tissue evidence="1">Blood</tissue>
    </source>
</reference>
<proteinExistence type="predicted"/>
<keyword evidence="2" id="KW-1185">Reference proteome</keyword>
<dbReference type="EMBL" id="PPHD01069809">
    <property type="protein sequence ID" value="POI21392.1"/>
    <property type="molecule type" value="Genomic_DNA"/>
</dbReference>
<comment type="caution">
    <text evidence="1">The sequence shown here is derived from an EMBL/GenBank/DDBJ whole genome shotgun (WGS) entry which is preliminary data.</text>
</comment>